<dbReference type="InterPro" id="IPR036188">
    <property type="entry name" value="FAD/NAD-bd_sf"/>
</dbReference>
<dbReference type="Gene3D" id="3.50.50.60">
    <property type="entry name" value="FAD/NAD(P)-binding domain"/>
    <property type="match status" value="1"/>
</dbReference>
<dbReference type="Pfam" id="PF05834">
    <property type="entry name" value="Lycopene_cycl"/>
    <property type="match status" value="1"/>
</dbReference>
<name>Q1YU65_9GAMM</name>
<reference evidence="1 2" key="1">
    <citation type="submission" date="2006-03" db="EMBL/GenBank/DDBJ databases">
        <authorList>
            <person name="Giovannoni S.J."/>
            <person name="Cho J.-C."/>
            <person name="Ferriera S."/>
            <person name="Johnson J."/>
            <person name="Kravitz S."/>
            <person name="Halpern A."/>
            <person name="Remington K."/>
            <person name="Beeson K."/>
            <person name="Tran B."/>
            <person name="Rogers Y.-H."/>
            <person name="Friedman R."/>
            <person name="Venter J.C."/>
        </authorList>
    </citation>
    <scope>NUCLEOTIDE SEQUENCE [LARGE SCALE GENOMIC DNA]</scope>
    <source>
        <strain evidence="1 2">HTCC2207</strain>
    </source>
</reference>
<accession>Q1YU65</accession>
<dbReference type="OrthoDB" id="5793379at2"/>
<organism evidence="1 2">
    <name type="scientific">gamma proteobacterium HTCC2207</name>
    <dbReference type="NCBI Taxonomy" id="314287"/>
    <lineage>
        <taxon>Bacteria</taxon>
        <taxon>Pseudomonadati</taxon>
        <taxon>Pseudomonadota</taxon>
        <taxon>Gammaproteobacteria</taxon>
        <taxon>Cellvibrionales</taxon>
        <taxon>Porticoccaceae</taxon>
        <taxon>SAR92 clade</taxon>
    </lineage>
</organism>
<gene>
    <name evidence="1" type="ORF">GB2207_10291</name>
</gene>
<dbReference type="AlphaFoldDB" id="Q1YU65"/>
<sequence length="401" mass="44451">MSTEFDIAIIGGGNAGLTLAAQLAAQDNPPSTVVIEPQTVQQRDCSWGLWALDQQTEQLAHSTKGRWRRWQLVDETRRVVHSSNQYSYLSLSSADYLLDRAAQLREPVSLIEDSVKALHPQQSETIIETEQGRYSAKTVYDSRPPEIGYSTLRQHFLGWEITTKEPIKDPDMATLMDFRVDQSRGLHFIYALPFSDHHLLIESTLISGRMETQDWYRDAIKGWLRDNNIEIGEFLCEEMGVIPMDTIETDPDIAASPISSESSESLGPQPLIATIGAASGAVRRSSGYAFQHIQQQISQLAAGIAQGNMAVPTPISSRLTAMDSIFNGVLLSRPDLAVSLYMDMAKALNGDEFARFMLGQATTGDWLRVIAAMPKLPFLKETVKQSAKQVSKQLLGQHKSA</sequence>
<evidence type="ECO:0000313" key="1">
    <source>
        <dbReference type="EMBL" id="EAS48193.1"/>
    </source>
</evidence>
<dbReference type="eggNOG" id="COG0644">
    <property type="taxonomic scope" value="Bacteria"/>
</dbReference>
<dbReference type="SUPFAM" id="SSF51905">
    <property type="entry name" value="FAD/NAD(P)-binding domain"/>
    <property type="match status" value="1"/>
</dbReference>
<comment type="caution">
    <text evidence="1">The sequence shown here is derived from an EMBL/GenBank/DDBJ whole genome shotgun (WGS) entry which is preliminary data.</text>
</comment>
<protein>
    <submittedName>
        <fullName evidence="1">Putative lycopene cyclase</fullName>
    </submittedName>
</protein>
<dbReference type="HOGENOM" id="CLU_042644_0_0_6"/>
<keyword evidence="2" id="KW-1185">Reference proteome</keyword>
<dbReference type="STRING" id="314287.GB2207_10291"/>
<proteinExistence type="predicted"/>
<evidence type="ECO:0000313" key="2">
    <source>
        <dbReference type="Proteomes" id="UP000005555"/>
    </source>
</evidence>
<dbReference type="Proteomes" id="UP000005555">
    <property type="component" value="Unassembled WGS sequence"/>
</dbReference>
<dbReference type="EMBL" id="AAPI01000001">
    <property type="protein sequence ID" value="EAS48193.1"/>
    <property type="molecule type" value="Genomic_DNA"/>
</dbReference>